<evidence type="ECO:0000313" key="1">
    <source>
        <dbReference type="EMBL" id="EPR69531.1"/>
    </source>
</evidence>
<gene>
    <name evidence="1" type="ORF">ADICYQ_1316</name>
</gene>
<comment type="caution">
    <text evidence="1">The sequence shown here is derived from an EMBL/GenBank/DDBJ whole genome shotgun (WGS) entry which is preliminary data.</text>
</comment>
<accession>S7VHP9</accession>
<dbReference type="Proteomes" id="UP000014974">
    <property type="component" value="Unassembled WGS sequence"/>
</dbReference>
<dbReference type="STRING" id="641524.ADICYQ_1316"/>
<organism evidence="1 2">
    <name type="scientific">Cyclobacterium qasimii M12-11B</name>
    <dbReference type="NCBI Taxonomy" id="641524"/>
    <lineage>
        <taxon>Bacteria</taxon>
        <taxon>Pseudomonadati</taxon>
        <taxon>Bacteroidota</taxon>
        <taxon>Cytophagia</taxon>
        <taxon>Cytophagales</taxon>
        <taxon>Cyclobacteriaceae</taxon>
        <taxon>Cyclobacterium</taxon>
    </lineage>
</organism>
<evidence type="ECO:0000313" key="2">
    <source>
        <dbReference type="Proteomes" id="UP000014974"/>
    </source>
</evidence>
<reference evidence="1 2" key="1">
    <citation type="journal article" date="2013" name="Genome Announc.">
        <title>Draft Genome Sequence of Cyclobacterium qasimii Strain M12-11BT, Isolated from Arctic Marine Sediment.</title>
        <authorList>
            <person name="Shivaji S."/>
            <person name="Ara S."/>
            <person name="Singh A."/>
            <person name="Kumar Pinnaka A."/>
        </authorList>
    </citation>
    <scope>NUCLEOTIDE SEQUENCE [LARGE SCALE GENOMIC DNA]</scope>
    <source>
        <strain evidence="1 2">M12-11B</strain>
    </source>
</reference>
<protein>
    <submittedName>
        <fullName evidence="1">Uncharacterized protein</fullName>
    </submittedName>
</protein>
<sequence length="168" mass="19646">MFNFSDQVHVERFPDGFMLAHFIGGKDESTLLVIDGELLEKELYELVPHMSPGIIEQVKLIKHAKFFKKQCLTVFPETHPLEAHIWGISFLYIQKVELDYSDQKNLHLEHLILLCLSYRELRSFILQNMKAQMPREIKSLIYGRLFTGIQTLMLMMRVSLPSTFLMGM</sequence>
<proteinExistence type="predicted"/>
<dbReference type="AlphaFoldDB" id="S7VHP9"/>
<name>S7VHP9_9BACT</name>
<dbReference type="EMBL" id="ATNM01000064">
    <property type="protein sequence ID" value="EPR69531.1"/>
    <property type="molecule type" value="Genomic_DNA"/>
</dbReference>